<dbReference type="EMBL" id="PQVH01000001">
    <property type="protein sequence ID" value="TFW73393.1"/>
    <property type="molecule type" value="Genomic_DNA"/>
</dbReference>
<dbReference type="PROSITE" id="PS51257">
    <property type="entry name" value="PROKAR_LIPOPROTEIN"/>
    <property type="match status" value="1"/>
</dbReference>
<feature type="chain" id="PRO_5021458344" description="Lipoprotein" evidence="1">
    <location>
        <begin position="26"/>
        <end position="187"/>
    </location>
</feature>
<dbReference type="Proteomes" id="UP000297706">
    <property type="component" value="Unassembled WGS sequence"/>
</dbReference>
<reference evidence="2 3" key="1">
    <citation type="submission" date="2018-02" db="EMBL/GenBank/DDBJ databases">
        <title>A novel lanthanide dependent methylotroph, Methylotenera sp. La3113.</title>
        <authorList>
            <person name="Lv H."/>
            <person name="Tani A."/>
        </authorList>
    </citation>
    <scope>NUCLEOTIDE SEQUENCE [LARGE SCALE GENOMIC DNA]</scope>
    <source>
        <strain evidence="2 3">La3113</strain>
    </source>
</reference>
<protein>
    <recommendedName>
        <fullName evidence="4">Lipoprotein</fullName>
    </recommendedName>
</protein>
<dbReference type="AlphaFoldDB" id="A0A4Y9VUR1"/>
<comment type="caution">
    <text evidence="2">The sequence shown here is derived from an EMBL/GenBank/DDBJ whole genome shotgun (WGS) entry which is preliminary data.</text>
</comment>
<evidence type="ECO:0000313" key="2">
    <source>
        <dbReference type="EMBL" id="TFW73393.1"/>
    </source>
</evidence>
<keyword evidence="3" id="KW-1185">Reference proteome</keyword>
<evidence type="ECO:0000313" key="3">
    <source>
        <dbReference type="Proteomes" id="UP000297706"/>
    </source>
</evidence>
<name>A0A4Y9VUR1_9PROT</name>
<sequence length="187" mass="20806">MIEVSNRAYLALIITLLLTAGCATNGQDMAGGPAIDRVSAEELEKIMPQAHPVLSLDDIVALSKQGLGHEQIIQKIKDTDSAYDLTPSQSVDLSKRGVDGRVLDYIHTSRELALRNKLAEEINKREQVKRAEIDKLKQQVINSQRFNDPFCRYPRFGMSPYAFGAYGSRFRPGFGMGAGYLSPWGCW</sequence>
<feature type="signal peptide" evidence="1">
    <location>
        <begin position="1"/>
        <end position="25"/>
    </location>
</feature>
<proteinExistence type="predicted"/>
<evidence type="ECO:0008006" key="4">
    <source>
        <dbReference type="Google" id="ProtNLM"/>
    </source>
</evidence>
<dbReference type="RefSeq" id="WP_135276172.1">
    <property type="nucleotide sequence ID" value="NZ_PQVH01000001.1"/>
</dbReference>
<accession>A0A4Y9VUR1</accession>
<dbReference type="OrthoDB" id="8537097at2"/>
<keyword evidence="1" id="KW-0732">Signal</keyword>
<gene>
    <name evidence="2" type="ORF">C3Y98_00465</name>
</gene>
<evidence type="ECO:0000256" key="1">
    <source>
        <dbReference type="SAM" id="SignalP"/>
    </source>
</evidence>
<organism evidence="2 3">
    <name type="scientific">Methylotenera oryzisoli</name>
    <dbReference type="NCBI Taxonomy" id="2080758"/>
    <lineage>
        <taxon>Bacteria</taxon>
        <taxon>Pseudomonadati</taxon>
        <taxon>Pseudomonadota</taxon>
        <taxon>Betaproteobacteria</taxon>
        <taxon>Nitrosomonadales</taxon>
        <taxon>Methylophilaceae</taxon>
        <taxon>Methylotenera</taxon>
    </lineage>
</organism>